<proteinExistence type="predicted"/>
<sequence length="547" mass="61583">MSKLPKPPFEISLSRKRNVHPQPSKSAATANNTATTFLTASDFGGTFSRSNSSTGTDIHYMKNDPQVDTTADSPRIGDRVVMDGKQVYGTLRFLGPTEFKSGIWAGVELDHYGTGKNDGSVQGIYYFRCAPNNGIFVLASKIALVRQKSTINNKKTDYMATIPSSISSSTTTSSLSSSSTLYYSSLRKHQVETAPSPPSSPKGYSIMEEEKAHVDWYQQEIGNYKVKLGREQHKVHQLLKEREQLMQQVIQERQESRESVQKLQVSVKEQSLMMDQLNNSLEQAHITHKKESTQLMEQQSQLIHQLQQERLQHDATKSCMRSLEQACQSLINPFDVRPGLTLLDQLTEAQRQVNDLLEKVRIDTSQQNQQRRVVNALQRDVANLETLIETKVFKEEELVESLELERQYNLQLKNELKQVKKNRRKGGKLDKLGTKLNGRNNTHGFSVDSASMMSNPRWTIYSGESTTTCSSSFSCDDDDDTDLPSYCEICEIVGHDLMTCLYVMDDPSSKPMVDYSTLLSPSHMGTNATTTTTTTPIHHRNKALPPL</sequence>
<dbReference type="OrthoDB" id="2130750at2759"/>
<dbReference type="PANTHER" id="PTHR18916:SF93">
    <property type="entry name" value="RESTIN HOMOLOG"/>
    <property type="match status" value="1"/>
</dbReference>
<feature type="coiled-coil region" evidence="1">
    <location>
        <begin position="343"/>
        <end position="422"/>
    </location>
</feature>
<dbReference type="EMBL" id="LT551959">
    <property type="protein sequence ID" value="SAL97792.1"/>
    <property type="molecule type" value="Genomic_DNA"/>
</dbReference>
<dbReference type="Pfam" id="PF01302">
    <property type="entry name" value="CAP_GLY"/>
    <property type="match status" value="1"/>
</dbReference>
<name>A0A163J8U9_ABSGL</name>
<protein>
    <recommendedName>
        <fullName evidence="3">CAP-Gly domain-containing protein</fullName>
    </recommendedName>
</protein>
<dbReference type="InterPro" id="IPR000938">
    <property type="entry name" value="CAP-Gly_domain"/>
</dbReference>
<reference evidence="4" key="1">
    <citation type="submission" date="2016-04" db="EMBL/GenBank/DDBJ databases">
        <authorList>
            <person name="Evans L.H."/>
            <person name="Alamgir A."/>
            <person name="Owens N."/>
            <person name="Weber N.D."/>
            <person name="Virtaneva K."/>
            <person name="Barbian K."/>
            <person name="Babar A."/>
            <person name="Rosenke K."/>
        </authorList>
    </citation>
    <scope>NUCLEOTIDE SEQUENCE [LARGE SCALE GENOMIC DNA]</scope>
    <source>
        <strain evidence="4">CBS 101.48</strain>
    </source>
</reference>
<evidence type="ECO:0000256" key="2">
    <source>
        <dbReference type="SAM" id="MobiDB-lite"/>
    </source>
</evidence>
<dbReference type="SMART" id="SM01052">
    <property type="entry name" value="CAP_GLY"/>
    <property type="match status" value="1"/>
</dbReference>
<keyword evidence="1" id="KW-0175">Coiled coil</keyword>
<dbReference type="PROSITE" id="PS50245">
    <property type="entry name" value="CAP_GLY_2"/>
    <property type="match status" value="1"/>
</dbReference>
<feature type="region of interest" description="Disordered" evidence="2">
    <location>
        <begin position="524"/>
        <end position="547"/>
    </location>
</feature>
<feature type="domain" description="CAP-Gly" evidence="3">
    <location>
        <begin position="95"/>
        <end position="138"/>
    </location>
</feature>
<evidence type="ECO:0000256" key="1">
    <source>
        <dbReference type="SAM" id="Coils"/>
    </source>
</evidence>
<organism evidence="4">
    <name type="scientific">Absidia glauca</name>
    <name type="common">Pin mould</name>
    <dbReference type="NCBI Taxonomy" id="4829"/>
    <lineage>
        <taxon>Eukaryota</taxon>
        <taxon>Fungi</taxon>
        <taxon>Fungi incertae sedis</taxon>
        <taxon>Mucoromycota</taxon>
        <taxon>Mucoromycotina</taxon>
        <taxon>Mucoromycetes</taxon>
        <taxon>Mucorales</taxon>
        <taxon>Cunninghamellaceae</taxon>
        <taxon>Absidia</taxon>
    </lineage>
</organism>
<dbReference type="SUPFAM" id="SSF74924">
    <property type="entry name" value="Cap-Gly domain"/>
    <property type="match status" value="1"/>
</dbReference>
<dbReference type="Proteomes" id="UP000078561">
    <property type="component" value="Unassembled WGS sequence"/>
</dbReference>
<evidence type="ECO:0000313" key="5">
    <source>
        <dbReference type="Proteomes" id="UP000078561"/>
    </source>
</evidence>
<accession>A0A163J8U9</accession>
<feature type="region of interest" description="Disordered" evidence="2">
    <location>
        <begin position="54"/>
        <end position="73"/>
    </location>
</feature>
<keyword evidence="5" id="KW-1185">Reference proteome</keyword>
<dbReference type="InterPro" id="IPR036859">
    <property type="entry name" value="CAP-Gly_dom_sf"/>
</dbReference>
<dbReference type="AlphaFoldDB" id="A0A163J8U9"/>
<gene>
    <name evidence="4" type="primary">ABSGL_03308.1 scaffold 4426</name>
</gene>
<dbReference type="PROSITE" id="PS00845">
    <property type="entry name" value="CAP_GLY_1"/>
    <property type="match status" value="1"/>
</dbReference>
<evidence type="ECO:0000313" key="4">
    <source>
        <dbReference type="EMBL" id="SAL97792.1"/>
    </source>
</evidence>
<feature type="region of interest" description="Disordered" evidence="2">
    <location>
        <begin position="1"/>
        <end position="31"/>
    </location>
</feature>
<dbReference type="STRING" id="4829.A0A163J8U9"/>
<dbReference type="InParanoid" id="A0A163J8U9"/>
<dbReference type="PANTHER" id="PTHR18916">
    <property type="entry name" value="DYNACTIN 1-RELATED MICROTUBULE-BINDING"/>
    <property type="match status" value="1"/>
</dbReference>
<feature type="compositionally biased region" description="Basic residues" evidence="2">
    <location>
        <begin position="537"/>
        <end position="547"/>
    </location>
</feature>
<evidence type="ECO:0000259" key="3">
    <source>
        <dbReference type="PROSITE" id="PS50245"/>
    </source>
</evidence>
<dbReference type="Gene3D" id="2.30.30.190">
    <property type="entry name" value="CAP Gly-rich-like domain"/>
    <property type="match status" value="1"/>
</dbReference>
<dbReference type="FunCoup" id="A0A163J8U9">
    <property type="interactions" value="61"/>
</dbReference>
<feature type="coiled-coil region" evidence="1">
    <location>
        <begin position="228"/>
        <end position="259"/>
    </location>
</feature>